<evidence type="ECO:0000313" key="2">
    <source>
        <dbReference type="Proteomes" id="UP001165064"/>
    </source>
</evidence>
<organism evidence="1 2">
    <name type="scientific">Ambrosiozyma monospora</name>
    <name type="common">Yeast</name>
    <name type="synonym">Endomycopsis monosporus</name>
    <dbReference type="NCBI Taxonomy" id="43982"/>
    <lineage>
        <taxon>Eukaryota</taxon>
        <taxon>Fungi</taxon>
        <taxon>Dikarya</taxon>
        <taxon>Ascomycota</taxon>
        <taxon>Saccharomycotina</taxon>
        <taxon>Pichiomycetes</taxon>
        <taxon>Pichiales</taxon>
        <taxon>Pichiaceae</taxon>
        <taxon>Ambrosiozyma</taxon>
    </lineage>
</organism>
<protein>
    <submittedName>
        <fullName evidence="1">Unnamed protein product</fullName>
    </submittedName>
</protein>
<comment type="caution">
    <text evidence="1">The sequence shown here is derived from an EMBL/GenBank/DDBJ whole genome shotgun (WGS) entry which is preliminary data.</text>
</comment>
<keyword evidence="2" id="KW-1185">Reference proteome</keyword>
<proteinExistence type="predicted"/>
<dbReference type="Proteomes" id="UP001165064">
    <property type="component" value="Unassembled WGS sequence"/>
</dbReference>
<accession>A0ACB5TX74</accession>
<gene>
    <name evidence="1" type="ORF">Amon02_001011400</name>
</gene>
<dbReference type="EMBL" id="BSXS01009923">
    <property type="protein sequence ID" value="GME96906.1"/>
    <property type="molecule type" value="Genomic_DNA"/>
</dbReference>
<sequence>MSDSILMQSGTTGECQVESSYTDTHWGARVSTVPVILVTSMFGAFFPMMASRYSFIRMPQWCYFLCKYFGSGVIIATAFMHLLVPGSESLGNDCLGGVFDDYPMAFMLCLICIFVMFFIELLAYRHIGELGPQHAAAHTDDGMFGPANVYVKAKKPKNKNESDQNSSGGDVDETTDPISERKFEKDDLETASLTEAQRQKEEELEKAYLSNLLNVFVLEFGILFHSVFVGLSLAVAGHEFMTLYIVIIFHQMFEGLGLGARIAMTNWPATTKWTPWFLCLGYGLTTPIAIGIGLGVRETYLPGSRTALIVNGVCDSISAGVLIYSGMVELMAHEFFFNDEFKVQDGFKKLLYAFATLLLGAGIMSALARWA</sequence>
<reference evidence="1" key="1">
    <citation type="submission" date="2023-04" db="EMBL/GenBank/DDBJ databases">
        <title>Ambrosiozyma monospora NBRC 10751.</title>
        <authorList>
            <person name="Ichikawa N."/>
            <person name="Sato H."/>
            <person name="Tonouchi N."/>
        </authorList>
    </citation>
    <scope>NUCLEOTIDE SEQUENCE</scope>
    <source>
        <strain evidence="1">NBRC 10751</strain>
    </source>
</reference>
<evidence type="ECO:0000313" key="1">
    <source>
        <dbReference type="EMBL" id="GME96906.1"/>
    </source>
</evidence>
<name>A0ACB5TX74_AMBMO</name>